<feature type="compositionally biased region" description="Basic and acidic residues" evidence="1">
    <location>
        <begin position="80"/>
        <end position="92"/>
    </location>
</feature>
<organism evidence="3 4">
    <name type="scientific">Vicia faba</name>
    <name type="common">Broad bean</name>
    <name type="synonym">Faba vulgaris</name>
    <dbReference type="NCBI Taxonomy" id="3906"/>
    <lineage>
        <taxon>Eukaryota</taxon>
        <taxon>Viridiplantae</taxon>
        <taxon>Streptophyta</taxon>
        <taxon>Embryophyta</taxon>
        <taxon>Tracheophyta</taxon>
        <taxon>Spermatophyta</taxon>
        <taxon>Magnoliopsida</taxon>
        <taxon>eudicotyledons</taxon>
        <taxon>Gunneridae</taxon>
        <taxon>Pentapetalae</taxon>
        <taxon>rosids</taxon>
        <taxon>fabids</taxon>
        <taxon>Fabales</taxon>
        <taxon>Fabaceae</taxon>
        <taxon>Papilionoideae</taxon>
        <taxon>50 kb inversion clade</taxon>
        <taxon>NPAAA clade</taxon>
        <taxon>Hologalegina</taxon>
        <taxon>IRL clade</taxon>
        <taxon>Fabeae</taxon>
        <taxon>Vicia</taxon>
    </lineage>
</organism>
<sequence>MVEKTLHEAWTKSKPNVGHLRAFGSMCFRHIPEQLRKKLDDRSEVMVLIGYHSTGAYKLYSPNKDKLVISREVLVDESKGRDWSRSSVRQESDTVTTVFEEDEQNEASTSQNEKDDASTSQNEEPPVQNERRSIRTRTESTRLAGYERFPDQAIDADGDLIEEAMMMAEAEPIDLNEAMSNSNWCEAMKEELRGIEKNKTWELVERTNKKSIDVKWI</sequence>
<dbReference type="Proteomes" id="UP001157006">
    <property type="component" value="Chromosome 1S"/>
</dbReference>
<evidence type="ECO:0000313" key="3">
    <source>
        <dbReference type="EMBL" id="CAI8595325.1"/>
    </source>
</evidence>
<keyword evidence="4" id="KW-1185">Reference proteome</keyword>
<dbReference type="InterPro" id="IPR057670">
    <property type="entry name" value="SH3_retrovirus"/>
</dbReference>
<feature type="compositionally biased region" description="Basic and acidic residues" evidence="1">
    <location>
        <begin position="129"/>
        <end position="140"/>
    </location>
</feature>
<dbReference type="AlphaFoldDB" id="A0AAV0Z9Q3"/>
<evidence type="ECO:0000256" key="1">
    <source>
        <dbReference type="SAM" id="MobiDB-lite"/>
    </source>
</evidence>
<evidence type="ECO:0000313" key="4">
    <source>
        <dbReference type="Proteomes" id="UP001157006"/>
    </source>
</evidence>
<protein>
    <recommendedName>
        <fullName evidence="2">Retroviral polymerase SH3-like domain-containing protein</fullName>
    </recommendedName>
</protein>
<reference evidence="3 4" key="1">
    <citation type="submission" date="2023-01" db="EMBL/GenBank/DDBJ databases">
        <authorList>
            <person name="Kreplak J."/>
        </authorList>
    </citation>
    <scope>NUCLEOTIDE SEQUENCE [LARGE SCALE GENOMIC DNA]</scope>
</reference>
<accession>A0AAV0Z9Q3</accession>
<proteinExistence type="predicted"/>
<dbReference type="EMBL" id="OX451735">
    <property type="protein sequence ID" value="CAI8595325.1"/>
    <property type="molecule type" value="Genomic_DNA"/>
</dbReference>
<dbReference type="Pfam" id="PF25597">
    <property type="entry name" value="SH3_retrovirus"/>
    <property type="match status" value="1"/>
</dbReference>
<gene>
    <name evidence="3" type="ORF">VFH_I185720</name>
</gene>
<feature type="region of interest" description="Disordered" evidence="1">
    <location>
        <begin position="80"/>
        <end position="141"/>
    </location>
</feature>
<evidence type="ECO:0000259" key="2">
    <source>
        <dbReference type="Pfam" id="PF25597"/>
    </source>
</evidence>
<feature type="domain" description="Retroviral polymerase SH3-like" evidence="2">
    <location>
        <begin position="25"/>
        <end position="86"/>
    </location>
</feature>
<name>A0AAV0Z9Q3_VICFA</name>